<keyword evidence="2" id="KW-1185">Reference proteome</keyword>
<dbReference type="Proteomes" id="UP000184159">
    <property type="component" value="Unassembled WGS sequence"/>
</dbReference>
<accession>A0A1M4SV06</accession>
<evidence type="ECO:0000313" key="2">
    <source>
        <dbReference type="Proteomes" id="UP000184159"/>
    </source>
</evidence>
<dbReference type="RefSeq" id="WP_159439571.1">
    <property type="nucleotide sequence ID" value="NZ_FQUH01000001.1"/>
</dbReference>
<name>A0A1M4SV06_VIBGA</name>
<proteinExistence type="predicted"/>
<sequence length="52" mass="5467">MLSAMATDGYTAALKLTAPIGDRVELYARAVSFGTDILGVSGDEDDVIDTME</sequence>
<organism evidence="1 2">
    <name type="scientific">Vibrio gazogenes DSM 21264 = NBRC 103151</name>
    <dbReference type="NCBI Taxonomy" id="1123492"/>
    <lineage>
        <taxon>Bacteria</taxon>
        <taxon>Pseudomonadati</taxon>
        <taxon>Pseudomonadota</taxon>
        <taxon>Gammaproteobacteria</taxon>
        <taxon>Vibrionales</taxon>
        <taxon>Vibrionaceae</taxon>
        <taxon>Vibrio</taxon>
    </lineage>
</organism>
<protein>
    <submittedName>
        <fullName evidence="1">Uncharacterized protein</fullName>
    </submittedName>
</protein>
<evidence type="ECO:0000313" key="1">
    <source>
        <dbReference type="EMBL" id="SHE36018.1"/>
    </source>
</evidence>
<dbReference type="AlphaFoldDB" id="A0A1M4SV06"/>
<reference evidence="2" key="1">
    <citation type="submission" date="2016-11" db="EMBL/GenBank/DDBJ databases">
        <authorList>
            <person name="Varghese N."/>
            <person name="Submissions S."/>
        </authorList>
    </citation>
    <scope>NUCLEOTIDE SEQUENCE [LARGE SCALE GENOMIC DNA]</scope>
    <source>
        <strain evidence="2">DSM 21264</strain>
    </source>
</reference>
<gene>
    <name evidence="1" type="ORF">SAMN02745781_00168</name>
</gene>
<dbReference type="EMBL" id="FQUH01000001">
    <property type="protein sequence ID" value="SHE36018.1"/>
    <property type="molecule type" value="Genomic_DNA"/>
</dbReference>